<evidence type="ECO:0000313" key="2">
    <source>
        <dbReference type="EMBL" id="VEU80842.1"/>
    </source>
</evidence>
<sequence length="113" mass="13384">MKWNNVSEYLNTLPIDVKTKLEELRKFVLSLDKRIEESISYNMPTYKIGKPVFYFYAYEKHIGIYPLPDSITHFSDKLTKYKKSKGAFQIPIDQDIPFDLIKELVTFNINNLK</sequence>
<dbReference type="KEGG" id="aaxa:NCTC10138_01229"/>
<evidence type="ECO:0000313" key="3">
    <source>
        <dbReference type="Proteomes" id="UP000289841"/>
    </source>
</evidence>
<dbReference type="RefSeq" id="WP_035375912.1">
    <property type="nucleotide sequence ID" value="NZ_LR215048.1"/>
</dbReference>
<reference evidence="2 3" key="1">
    <citation type="submission" date="2019-01" db="EMBL/GenBank/DDBJ databases">
        <authorList>
            <consortium name="Pathogen Informatics"/>
        </authorList>
    </citation>
    <scope>NUCLEOTIDE SEQUENCE [LARGE SCALE GENOMIC DNA]</scope>
    <source>
        <strain evidence="2 3">NCTC10138</strain>
    </source>
</reference>
<dbReference type="Proteomes" id="UP000289841">
    <property type="component" value="Chromosome"/>
</dbReference>
<dbReference type="Pfam" id="PF08818">
    <property type="entry name" value="DUF1801"/>
    <property type="match status" value="1"/>
</dbReference>
<evidence type="ECO:0000259" key="1">
    <source>
        <dbReference type="Pfam" id="PF08818"/>
    </source>
</evidence>
<organism evidence="2 3">
    <name type="scientific">Haploplasma axanthum</name>
    <name type="common">Acholeplasma axanthum</name>
    <dbReference type="NCBI Taxonomy" id="29552"/>
    <lineage>
        <taxon>Bacteria</taxon>
        <taxon>Bacillati</taxon>
        <taxon>Mycoplasmatota</taxon>
        <taxon>Mollicutes</taxon>
        <taxon>Acholeplasmatales</taxon>
        <taxon>Acholeplasmataceae</taxon>
        <taxon>Haploplasma</taxon>
    </lineage>
</organism>
<dbReference type="STRING" id="1278311.GCA_000428705_00220"/>
<keyword evidence="3" id="KW-1185">Reference proteome</keyword>
<dbReference type="OrthoDB" id="115213at2"/>
<accession>A0A449BEJ0</accession>
<dbReference type="EMBL" id="LR215048">
    <property type="protein sequence ID" value="VEU80842.1"/>
    <property type="molecule type" value="Genomic_DNA"/>
</dbReference>
<dbReference type="Gene3D" id="3.90.1150.200">
    <property type="match status" value="1"/>
</dbReference>
<feature type="domain" description="YdhG-like" evidence="1">
    <location>
        <begin position="18"/>
        <end position="109"/>
    </location>
</feature>
<proteinExistence type="predicted"/>
<dbReference type="AlphaFoldDB" id="A0A449BEJ0"/>
<dbReference type="InterPro" id="IPR014922">
    <property type="entry name" value="YdhG-like"/>
</dbReference>
<name>A0A449BEJ0_HAPAX</name>
<dbReference type="SUPFAM" id="SSF159888">
    <property type="entry name" value="YdhG-like"/>
    <property type="match status" value="1"/>
</dbReference>
<gene>
    <name evidence="2" type="ORF">NCTC10138_01229</name>
</gene>
<protein>
    <submittedName>
        <fullName evidence="2">Uncharacterized conserved protein</fullName>
    </submittedName>
</protein>